<evidence type="ECO:0000256" key="1">
    <source>
        <dbReference type="ARBA" id="ARBA00004651"/>
    </source>
</evidence>
<keyword evidence="15" id="KW-1185">Reference proteome</keyword>
<dbReference type="PRINTS" id="PR00237">
    <property type="entry name" value="GPCRRHODOPSN"/>
</dbReference>
<evidence type="ECO:0000256" key="4">
    <source>
        <dbReference type="ARBA" id="ARBA00022989"/>
    </source>
</evidence>
<keyword evidence="9" id="KW-0325">Glycoprotein</keyword>
<dbReference type="AlphaFoldDB" id="A0A2T7P4I5"/>
<accession>A0A2T7P4I5</accession>
<organism evidence="14 15">
    <name type="scientific">Pomacea canaliculata</name>
    <name type="common">Golden apple snail</name>
    <dbReference type="NCBI Taxonomy" id="400727"/>
    <lineage>
        <taxon>Eukaryota</taxon>
        <taxon>Metazoa</taxon>
        <taxon>Spiralia</taxon>
        <taxon>Lophotrochozoa</taxon>
        <taxon>Mollusca</taxon>
        <taxon>Gastropoda</taxon>
        <taxon>Caenogastropoda</taxon>
        <taxon>Architaenioglossa</taxon>
        <taxon>Ampullarioidea</taxon>
        <taxon>Ampullariidae</taxon>
        <taxon>Pomacea</taxon>
    </lineage>
</organism>
<dbReference type="GO" id="GO:0001607">
    <property type="term" value="F:neuromedin U receptor activity"/>
    <property type="evidence" value="ECO:0007669"/>
    <property type="project" value="InterPro"/>
</dbReference>
<comment type="similarity">
    <text evidence="11">Belongs to the G-protein coupled receptor 1 family.</text>
</comment>
<keyword evidence="6 12" id="KW-0472">Membrane</keyword>
<dbReference type="PANTHER" id="PTHR24243:SF208">
    <property type="entry name" value="PYROKININ-1 RECEPTOR"/>
    <property type="match status" value="1"/>
</dbReference>
<evidence type="ECO:0000256" key="11">
    <source>
        <dbReference type="RuleBase" id="RU000688"/>
    </source>
</evidence>
<comment type="subcellular location">
    <subcellularLocation>
        <location evidence="1">Cell membrane</location>
        <topology evidence="1">Multi-pass membrane protein</topology>
    </subcellularLocation>
</comment>
<evidence type="ECO:0000256" key="8">
    <source>
        <dbReference type="ARBA" id="ARBA00023170"/>
    </source>
</evidence>
<dbReference type="OrthoDB" id="5962705at2759"/>
<evidence type="ECO:0000313" key="14">
    <source>
        <dbReference type="EMBL" id="PVD28334.1"/>
    </source>
</evidence>
<keyword evidence="2" id="KW-1003">Cell membrane</keyword>
<evidence type="ECO:0000256" key="12">
    <source>
        <dbReference type="SAM" id="Phobius"/>
    </source>
</evidence>
<dbReference type="PROSITE" id="PS50262">
    <property type="entry name" value="G_PROTEIN_RECEP_F1_2"/>
    <property type="match status" value="1"/>
</dbReference>
<evidence type="ECO:0000256" key="7">
    <source>
        <dbReference type="ARBA" id="ARBA00023157"/>
    </source>
</evidence>
<evidence type="ECO:0000259" key="13">
    <source>
        <dbReference type="PROSITE" id="PS50262"/>
    </source>
</evidence>
<sequence length="301" mass="33636">MEDSVSAVLRMAINISSHGELGLDLNASIDANTLENITTVDVEQLLTLILGARRKDLYSVGALTFTYCLLFLTGVTGNISTCIVIARNSYMHTVTNYYLFSLAVSDVLTLIFALPPELFSIWEAYPWHFGELFCIFKIFLMEVTSYATVLTITGFTIERYIAICHPIRSQRSSSQSRAVKCIVSIWLVACACALPYPIHTRLFYFVTDPRDGKPVPDSLLCNIPSQWQQRMAYVFQVSTFVFFVLPMCIITVIYILIGLKLRRKEIASSVGAAQSQTAKTAAARARRAVLRMLGERSQLLG</sequence>
<gene>
    <name evidence="14" type="ORF">C0Q70_10921</name>
</gene>
<dbReference type="PRINTS" id="PR01565">
    <property type="entry name" value="NEUROMEDINUR"/>
</dbReference>
<dbReference type="Pfam" id="PF00001">
    <property type="entry name" value="7tm_1"/>
    <property type="match status" value="1"/>
</dbReference>
<dbReference type="EMBL" id="PZQS01000006">
    <property type="protein sequence ID" value="PVD28334.1"/>
    <property type="molecule type" value="Genomic_DNA"/>
</dbReference>
<dbReference type="InterPro" id="IPR005390">
    <property type="entry name" value="NeuromedU_rcpt"/>
</dbReference>
<keyword evidence="7" id="KW-1015">Disulfide bond</keyword>
<dbReference type="InterPro" id="IPR000276">
    <property type="entry name" value="GPCR_Rhodpsn"/>
</dbReference>
<dbReference type="Gene3D" id="1.20.1070.10">
    <property type="entry name" value="Rhodopsin 7-helix transmembrane proteins"/>
    <property type="match status" value="1"/>
</dbReference>
<evidence type="ECO:0000256" key="9">
    <source>
        <dbReference type="ARBA" id="ARBA00023180"/>
    </source>
</evidence>
<keyword evidence="3 11" id="KW-0812">Transmembrane</keyword>
<dbReference type="InterPro" id="IPR017452">
    <property type="entry name" value="GPCR_Rhodpsn_7TM"/>
</dbReference>
<feature type="transmembrane region" description="Helical" evidence="12">
    <location>
        <begin position="178"/>
        <end position="198"/>
    </location>
</feature>
<reference evidence="14 15" key="1">
    <citation type="submission" date="2018-04" db="EMBL/GenBank/DDBJ databases">
        <title>The genome of golden apple snail Pomacea canaliculata provides insight into stress tolerance and invasive adaptation.</title>
        <authorList>
            <person name="Liu C."/>
            <person name="Liu B."/>
            <person name="Ren Y."/>
            <person name="Zhang Y."/>
            <person name="Wang H."/>
            <person name="Li S."/>
            <person name="Jiang F."/>
            <person name="Yin L."/>
            <person name="Zhang G."/>
            <person name="Qian W."/>
            <person name="Fan W."/>
        </authorList>
    </citation>
    <scope>NUCLEOTIDE SEQUENCE [LARGE SCALE GENOMIC DNA]</scope>
    <source>
        <strain evidence="14">SZHN2017</strain>
        <tissue evidence="14">Muscle</tissue>
    </source>
</reference>
<dbReference type="GO" id="GO:0005886">
    <property type="term" value="C:plasma membrane"/>
    <property type="evidence" value="ECO:0007669"/>
    <property type="project" value="UniProtKB-SubCell"/>
</dbReference>
<dbReference type="Proteomes" id="UP000245119">
    <property type="component" value="Linkage Group LG6"/>
</dbReference>
<dbReference type="PANTHER" id="PTHR24243">
    <property type="entry name" value="G-PROTEIN COUPLED RECEPTOR"/>
    <property type="match status" value="1"/>
</dbReference>
<evidence type="ECO:0000256" key="10">
    <source>
        <dbReference type="ARBA" id="ARBA00023224"/>
    </source>
</evidence>
<evidence type="ECO:0000256" key="6">
    <source>
        <dbReference type="ARBA" id="ARBA00023136"/>
    </source>
</evidence>
<feature type="domain" description="G-protein coupled receptors family 1 profile" evidence="13">
    <location>
        <begin position="77"/>
        <end position="301"/>
    </location>
</feature>
<name>A0A2T7P4I5_POMCA</name>
<evidence type="ECO:0000256" key="2">
    <source>
        <dbReference type="ARBA" id="ARBA00022475"/>
    </source>
</evidence>
<comment type="caution">
    <text evidence="14">The sequence shown here is derived from an EMBL/GenBank/DDBJ whole genome shotgun (WGS) entry which is preliminary data.</text>
</comment>
<protein>
    <recommendedName>
        <fullName evidence="13">G-protein coupled receptors family 1 profile domain-containing protein</fullName>
    </recommendedName>
</protein>
<evidence type="ECO:0000256" key="5">
    <source>
        <dbReference type="ARBA" id="ARBA00023040"/>
    </source>
</evidence>
<dbReference type="STRING" id="400727.A0A2T7P4I5"/>
<proteinExistence type="inferred from homology"/>
<dbReference type="PROSITE" id="PS00237">
    <property type="entry name" value="G_PROTEIN_RECEP_F1_1"/>
    <property type="match status" value="1"/>
</dbReference>
<feature type="transmembrane region" description="Helical" evidence="12">
    <location>
        <begin position="64"/>
        <end position="85"/>
    </location>
</feature>
<feature type="transmembrane region" description="Helical" evidence="12">
    <location>
        <begin position="97"/>
        <end position="115"/>
    </location>
</feature>
<feature type="transmembrane region" description="Helical" evidence="12">
    <location>
        <begin position="135"/>
        <end position="157"/>
    </location>
</feature>
<keyword evidence="5 11" id="KW-0297">G-protein coupled receptor</keyword>
<keyword evidence="8 11" id="KW-0675">Receptor</keyword>
<dbReference type="SUPFAM" id="SSF81321">
    <property type="entry name" value="Family A G protein-coupled receptor-like"/>
    <property type="match status" value="1"/>
</dbReference>
<feature type="transmembrane region" description="Helical" evidence="12">
    <location>
        <begin position="233"/>
        <end position="257"/>
    </location>
</feature>
<keyword evidence="4 12" id="KW-1133">Transmembrane helix</keyword>
<evidence type="ECO:0000313" key="15">
    <source>
        <dbReference type="Proteomes" id="UP000245119"/>
    </source>
</evidence>
<evidence type="ECO:0000256" key="3">
    <source>
        <dbReference type="ARBA" id="ARBA00022692"/>
    </source>
</evidence>
<keyword evidence="10 11" id="KW-0807">Transducer</keyword>